<dbReference type="Proteomes" id="UP000092598">
    <property type="component" value="Chromosome"/>
</dbReference>
<evidence type="ECO:0000313" key="4">
    <source>
        <dbReference type="Proteomes" id="UP000092598"/>
    </source>
</evidence>
<sequence>MFRGTTARTVLALLAAALLALPFFAPTESFATAHTVGQVEAKGQPGTKLSGKALRDETATSRHCEASGDPTGPLRPCDRHRAVDFAPQGPEGPVLHRDETDAPERLTRGSFALSRSSAAHTPAALQVFRC</sequence>
<dbReference type="STRING" id="1915.SLINC_6461"/>
<organism evidence="3 4">
    <name type="scientific">Streptomyces lincolnensis</name>
    <dbReference type="NCBI Taxonomy" id="1915"/>
    <lineage>
        <taxon>Bacteria</taxon>
        <taxon>Bacillati</taxon>
        <taxon>Actinomycetota</taxon>
        <taxon>Actinomycetes</taxon>
        <taxon>Kitasatosporales</taxon>
        <taxon>Streptomycetaceae</taxon>
        <taxon>Streptomyces</taxon>
    </lineage>
</organism>
<dbReference type="OrthoDB" id="4337596at2"/>
<feature type="compositionally biased region" description="Basic and acidic residues" evidence="1">
    <location>
        <begin position="53"/>
        <end position="66"/>
    </location>
</feature>
<dbReference type="PATRIC" id="fig|1915.4.peg.7135"/>
<dbReference type="RefSeq" id="WP_067441586.1">
    <property type="nucleotide sequence ID" value="NZ_CP016438.1"/>
</dbReference>
<gene>
    <name evidence="3" type="ORF">SLINC_6461</name>
</gene>
<dbReference type="KEGG" id="sls:SLINC_6461"/>
<keyword evidence="4" id="KW-1185">Reference proteome</keyword>
<accession>A0A1B1MJ86</accession>
<protein>
    <submittedName>
        <fullName evidence="3">Uncharacterized protein</fullName>
    </submittedName>
</protein>
<feature type="signal peptide" evidence="2">
    <location>
        <begin position="1"/>
        <end position="25"/>
    </location>
</feature>
<feature type="region of interest" description="Disordered" evidence="1">
    <location>
        <begin position="40"/>
        <end position="103"/>
    </location>
</feature>
<dbReference type="AlphaFoldDB" id="A0A1B1MJ86"/>
<keyword evidence="2" id="KW-0732">Signal</keyword>
<feature type="compositionally biased region" description="Basic and acidic residues" evidence="1">
    <location>
        <begin position="94"/>
        <end position="103"/>
    </location>
</feature>
<name>A0A1B1MJ86_STRLN</name>
<evidence type="ECO:0000256" key="1">
    <source>
        <dbReference type="SAM" id="MobiDB-lite"/>
    </source>
</evidence>
<dbReference type="EMBL" id="CP016438">
    <property type="protein sequence ID" value="ANS68685.1"/>
    <property type="molecule type" value="Genomic_DNA"/>
</dbReference>
<evidence type="ECO:0000256" key="2">
    <source>
        <dbReference type="SAM" id="SignalP"/>
    </source>
</evidence>
<feature type="chain" id="PRO_5043848140" evidence="2">
    <location>
        <begin position="26"/>
        <end position="130"/>
    </location>
</feature>
<evidence type="ECO:0000313" key="3">
    <source>
        <dbReference type="EMBL" id="ANS68685.1"/>
    </source>
</evidence>
<proteinExistence type="predicted"/>
<reference evidence="3 4" key="1">
    <citation type="submission" date="2016-07" db="EMBL/GenBank/DDBJ databases">
        <title>Enhancement of antibiotic productionsby engineered nitrateutilization in actinobacteria.</title>
        <authorList>
            <person name="Meng S.C."/>
        </authorList>
    </citation>
    <scope>NUCLEOTIDE SEQUENCE [LARGE SCALE GENOMIC DNA]</scope>
    <source>
        <strain evidence="3 4">NRRL 2936</strain>
    </source>
</reference>